<dbReference type="Proteomes" id="UP001501237">
    <property type="component" value="Unassembled WGS sequence"/>
</dbReference>
<dbReference type="Pfam" id="PF13349">
    <property type="entry name" value="DUF4097"/>
    <property type="match status" value="1"/>
</dbReference>
<dbReference type="RefSeq" id="WP_344823559.1">
    <property type="nucleotide sequence ID" value="NZ_BAAAUV010000003.1"/>
</dbReference>
<comment type="caution">
    <text evidence="2">The sequence shown here is derived from an EMBL/GenBank/DDBJ whole genome shotgun (WGS) entry which is preliminary data.</text>
</comment>
<dbReference type="InterPro" id="IPR025164">
    <property type="entry name" value="Toastrack_DUF4097"/>
</dbReference>
<name>A0ABP6Q2V2_9ACTN</name>
<reference evidence="3" key="1">
    <citation type="journal article" date="2019" name="Int. J. Syst. Evol. Microbiol.">
        <title>The Global Catalogue of Microorganisms (GCM) 10K type strain sequencing project: providing services to taxonomists for standard genome sequencing and annotation.</title>
        <authorList>
            <consortium name="The Broad Institute Genomics Platform"/>
            <consortium name="The Broad Institute Genome Sequencing Center for Infectious Disease"/>
            <person name="Wu L."/>
            <person name="Ma J."/>
        </authorList>
    </citation>
    <scope>NUCLEOTIDE SEQUENCE [LARGE SCALE GENOMIC DNA]</scope>
    <source>
        <strain evidence="3">JCM 9377</strain>
    </source>
</reference>
<evidence type="ECO:0000313" key="3">
    <source>
        <dbReference type="Proteomes" id="UP001501237"/>
    </source>
</evidence>
<dbReference type="PROSITE" id="PS51257">
    <property type="entry name" value="PROKAR_LIPOPROTEIN"/>
    <property type="match status" value="1"/>
</dbReference>
<protein>
    <recommendedName>
        <fullName evidence="1">DUF4097 domain-containing protein</fullName>
    </recommendedName>
</protein>
<sequence length="235" mass="23318">MKVMSACAAAGLMVALTGCGGDGRPGGDHWRAGDGGRTVVITENGVRLRGVSGDRITVDGRVAARWSPGSSTLDLRCPENGAACDPMPVVSVPAGTAVTVTARNAGIEASGLTGSLDLTTVNGDVVVAGPGDDGAPLRLATQNGSVRVASQRAASVEALTTNGDVVLGCATAPARVTATTVNGSVRLTLPPAAPPYAVTAATEHGRTSVTVPTSPSADRHLTLRTTNGDLTALSG</sequence>
<keyword evidence="3" id="KW-1185">Reference proteome</keyword>
<gene>
    <name evidence="2" type="ORF">GCM10010468_14290</name>
</gene>
<organism evidence="2 3">
    <name type="scientific">Actinocorallia longicatena</name>
    <dbReference type="NCBI Taxonomy" id="111803"/>
    <lineage>
        <taxon>Bacteria</taxon>
        <taxon>Bacillati</taxon>
        <taxon>Actinomycetota</taxon>
        <taxon>Actinomycetes</taxon>
        <taxon>Streptosporangiales</taxon>
        <taxon>Thermomonosporaceae</taxon>
        <taxon>Actinocorallia</taxon>
    </lineage>
</organism>
<dbReference type="EMBL" id="BAAAUV010000003">
    <property type="protein sequence ID" value="GAA3201224.1"/>
    <property type="molecule type" value="Genomic_DNA"/>
</dbReference>
<feature type="domain" description="DUF4097" evidence="1">
    <location>
        <begin position="115"/>
        <end position="231"/>
    </location>
</feature>
<evidence type="ECO:0000313" key="2">
    <source>
        <dbReference type="EMBL" id="GAA3201224.1"/>
    </source>
</evidence>
<evidence type="ECO:0000259" key="1">
    <source>
        <dbReference type="Pfam" id="PF13349"/>
    </source>
</evidence>
<accession>A0ABP6Q2V2</accession>
<proteinExistence type="predicted"/>